<protein>
    <submittedName>
        <fullName evidence="2">Glucose/arabinose dehydrogenase, beta-propeller fold</fullName>
    </submittedName>
</protein>
<dbReference type="SUPFAM" id="SSF50952">
    <property type="entry name" value="Soluble quinoprotein glucose dehydrogenase"/>
    <property type="match status" value="1"/>
</dbReference>
<evidence type="ECO:0000313" key="3">
    <source>
        <dbReference type="Proteomes" id="UP000198639"/>
    </source>
</evidence>
<dbReference type="InterPro" id="IPR012938">
    <property type="entry name" value="Glc/Sorbosone_DH"/>
</dbReference>
<sequence>MRNPSLPRLPAVTLLLMLLAACGDKSTLPVGADVGLQPVIKAPVRTTIPTVDIAPAKGWPQGGMPVAAAGLAVNAFATGLDHPRWLHVLPNGDVLVAETNAPERPEDKKGIKGYIMGKVMARAGAAVPSANRITLLRDKDGDGVAETKTVFLKGLHSPFGMALVGDMLYVANTDAIVRFPYQEGVTEITATAQPVAPLPGGPLNHHWTKNIIASQDGRKLYATSGSNSNVAENGIDKEVDRAAVLEVDIATGKTRLFASGLRNPNGLAWNPQTGVLWTVVNERDELGSDLVPDYLTSVKDGAFYGWPYSYFGQHVDERVKPPRPDLVAKALAPDYALGAHVAALGLAFYTGSLLPQQYANGAFIGQHGSWNRKPLSGYDVVFVPFSEGRPSGKPVKILTGFVDRNGDALGRPVGVVVDKPGALLVADDVGNVIWRVTPASR</sequence>
<dbReference type="PANTHER" id="PTHR33546:SF1">
    <property type="entry name" value="LARGE, MULTIFUNCTIONAL SECRETED PROTEIN"/>
    <property type="match status" value="1"/>
</dbReference>
<evidence type="ECO:0000259" key="1">
    <source>
        <dbReference type="Pfam" id="PF07995"/>
    </source>
</evidence>
<accession>A0A1I1Q3W4</accession>
<dbReference type="InterPro" id="IPR011042">
    <property type="entry name" value="6-blade_b-propeller_TolB-like"/>
</dbReference>
<dbReference type="InterPro" id="IPR011041">
    <property type="entry name" value="Quinoprot_gluc/sorb_DH_b-prop"/>
</dbReference>
<dbReference type="OrthoDB" id="9770043at2"/>
<dbReference type="PROSITE" id="PS51257">
    <property type="entry name" value="PROKAR_LIPOPROTEIN"/>
    <property type="match status" value="1"/>
</dbReference>
<dbReference type="STRING" id="1164594.SAMN05216204_11818"/>
<dbReference type="AlphaFoldDB" id="A0A1I1Q3W4"/>
<dbReference type="Pfam" id="PF07995">
    <property type="entry name" value="GSDH"/>
    <property type="match status" value="1"/>
</dbReference>
<feature type="domain" description="Glucose/Sorbosone dehydrogenase" evidence="1">
    <location>
        <begin position="199"/>
        <end position="365"/>
    </location>
</feature>
<dbReference type="RefSeq" id="WP_091875396.1">
    <property type="nucleotide sequence ID" value="NZ_FOLD01000018.1"/>
</dbReference>
<dbReference type="Proteomes" id="UP000198639">
    <property type="component" value="Unassembled WGS sequence"/>
</dbReference>
<keyword evidence="3" id="KW-1185">Reference proteome</keyword>
<proteinExistence type="predicted"/>
<dbReference type="PANTHER" id="PTHR33546">
    <property type="entry name" value="LARGE, MULTIFUNCTIONAL SECRETED PROTEIN-RELATED"/>
    <property type="match status" value="1"/>
</dbReference>
<reference evidence="3" key="1">
    <citation type="submission" date="2016-10" db="EMBL/GenBank/DDBJ databases">
        <authorList>
            <person name="Varghese N."/>
            <person name="Submissions S."/>
        </authorList>
    </citation>
    <scope>NUCLEOTIDE SEQUENCE [LARGE SCALE GENOMIC DNA]</scope>
    <source>
        <strain evidence="3">CGMCC 1.12041</strain>
    </source>
</reference>
<organism evidence="2 3">
    <name type="scientific">Massilia yuzhufengensis</name>
    <dbReference type="NCBI Taxonomy" id="1164594"/>
    <lineage>
        <taxon>Bacteria</taxon>
        <taxon>Pseudomonadati</taxon>
        <taxon>Pseudomonadota</taxon>
        <taxon>Betaproteobacteria</taxon>
        <taxon>Burkholderiales</taxon>
        <taxon>Oxalobacteraceae</taxon>
        <taxon>Telluria group</taxon>
        <taxon>Massilia</taxon>
    </lineage>
</organism>
<dbReference type="EMBL" id="FOLD01000018">
    <property type="protein sequence ID" value="SFD16705.1"/>
    <property type="molecule type" value="Genomic_DNA"/>
</dbReference>
<gene>
    <name evidence="2" type="ORF">SAMN05216204_11818</name>
</gene>
<dbReference type="Gene3D" id="2.120.10.30">
    <property type="entry name" value="TolB, C-terminal domain"/>
    <property type="match status" value="1"/>
</dbReference>
<evidence type="ECO:0000313" key="2">
    <source>
        <dbReference type="EMBL" id="SFD16705.1"/>
    </source>
</evidence>
<name>A0A1I1Q3W4_9BURK</name>